<dbReference type="GO" id="GO:0047470">
    <property type="term" value="F:(1,4)-alpha-D-glucan 1-alpha-D-glucosylmutase activity"/>
    <property type="evidence" value="ECO:0007669"/>
    <property type="project" value="TreeGrafter"/>
</dbReference>
<dbReference type="PANTHER" id="PTHR10357:SF216">
    <property type="entry name" value="MALTOOLIGOSYL TREHALOSE SYNTHASE-RELATED"/>
    <property type="match status" value="1"/>
</dbReference>
<dbReference type="CDD" id="cd11336">
    <property type="entry name" value="AmyAc_MTSase"/>
    <property type="match status" value="1"/>
</dbReference>
<organism evidence="2 3">
    <name type="scientific">Bordetella genomosp. 5</name>
    <dbReference type="NCBI Taxonomy" id="1395608"/>
    <lineage>
        <taxon>Bacteria</taxon>
        <taxon>Pseudomonadati</taxon>
        <taxon>Pseudomonadota</taxon>
        <taxon>Betaproteobacteria</taxon>
        <taxon>Burkholderiales</taxon>
        <taxon>Alcaligenaceae</taxon>
        <taxon>Bordetella</taxon>
    </lineage>
</organism>
<dbReference type="SMART" id="SM00642">
    <property type="entry name" value="Aamy"/>
    <property type="match status" value="1"/>
</dbReference>
<dbReference type="EMBL" id="NEVP01000005">
    <property type="protein sequence ID" value="OZI52831.1"/>
    <property type="molecule type" value="Genomic_DNA"/>
</dbReference>
<name>A0A261TU80_9BORD</name>
<dbReference type="InterPro" id="IPR013797">
    <property type="entry name" value="Maltooligo_trehalose_synth_4"/>
</dbReference>
<gene>
    <name evidence="2" type="ORF">CAL25_08805</name>
</gene>
<dbReference type="SUPFAM" id="SSF51445">
    <property type="entry name" value="(Trans)glycosidases"/>
    <property type="match status" value="1"/>
</dbReference>
<dbReference type="GO" id="GO:0030980">
    <property type="term" value="P:alpha-glucan catabolic process"/>
    <property type="evidence" value="ECO:0007669"/>
    <property type="project" value="TreeGrafter"/>
</dbReference>
<reference evidence="2 3" key="1">
    <citation type="submission" date="2017-05" db="EMBL/GenBank/DDBJ databases">
        <title>Complete and WGS of Bordetella genogroups.</title>
        <authorList>
            <person name="Spilker T."/>
            <person name="LiPuma J."/>
        </authorList>
    </citation>
    <scope>NUCLEOTIDE SEQUENCE [LARGE SCALE GENOMIC DNA]</scope>
    <source>
        <strain evidence="2 3">AU10456</strain>
    </source>
</reference>
<dbReference type="AlphaFoldDB" id="A0A261TU80"/>
<dbReference type="Proteomes" id="UP000216913">
    <property type="component" value="Unassembled WGS sequence"/>
</dbReference>
<dbReference type="InterPro" id="IPR017853">
    <property type="entry name" value="GH"/>
</dbReference>
<feature type="domain" description="Glycosyl hydrolase family 13 catalytic" evidence="1">
    <location>
        <begin position="7"/>
        <end position="774"/>
    </location>
</feature>
<accession>A0A261TU80</accession>
<evidence type="ECO:0000313" key="2">
    <source>
        <dbReference type="EMBL" id="OZI52831.1"/>
    </source>
</evidence>
<dbReference type="InterPro" id="IPR006047">
    <property type="entry name" value="GH13_cat_dom"/>
</dbReference>
<dbReference type="Gene3D" id="1.10.10.470">
    <property type="entry name" value="Maltooligosyl trehalose synthase, domain 4"/>
    <property type="match status" value="1"/>
</dbReference>
<sequence length="890" mass="97206">MSSPRATARLQLHAGFTLDQARDQVPYYAALGVSHLYLSPITQAREGSTHGYDVVDHTVVSPHLGGISALRRLAETARTHGLGLIIDIVPNHMAAHPSNAWWWDVLANGAASVHARWFDIDWHAQDPALRGKVLLPILGQPYGQALESGDLRLVFDTSAARYAVAAGGTHLPVAEGSFAADALPDATLAAHAPDDAAGRARLHELLEAQHYRLAWWRCAPDQINWRRFFEISELVGVRVEEEEVFDAVHALVLRLYGAGLIDGVRVDHIDGLAQPGAYARRLRTALRDAGAHRQAQGLSVEPYIVVEKILAAGEPLPASWQVQGTTGYDFMDQVSAVLHLPDAQAPFEALWQELAHDDRPVEEQWLAARDRMLRRHFVAERRTLTRLLAEIARSDRATRDWTEAAIGRALYLLLRHFPRYRSYAGEHGRSPSDQQACDVALQAALAESAGDPAQQDLLRQIDQWLSGGAPASKATNGQRAQAETQARLRAQAVQRFEQLTPPLAAKSLEDTLFYRYAPLLSRNEVGSEPTHFALSVADFHEACTTRVSHHPQAMLATATHDHKRGEDVRARLAVLTEDPEHWVRWAHDWVADAGAATRVHPADRYQLAQTLVGAWPDGLSPDDAEGVQAWRERLEQWWMKSLREAKERTSWTDPDADYEAACTALLEALAPGAPLAPLMQRAAALSARLTPAGRINSLAQTLLRLTTPGVPDLYQGTDLWDYSLVDPDNRRPVDFDARAALLARPAQAGAAPAAGDWEDGSVKQRVIRAALASRQDWPALYAQGDYTPLTATGPGADHVIAFLRAHGGRWMLVAVPRGCATRLAAPDDAATKQGLADTRIGLPADLAGLSWTDALSGDAAAARIAAHDGQDQLTLADLWGRLPVALLHGA</sequence>
<keyword evidence="3" id="KW-1185">Reference proteome</keyword>
<dbReference type="InterPro" id="IPR012767">
    <property type="entry name" value="Trehalose_TreY"/>
</dbReference>
<evidence type="ECO:0000313" key="3">
    <source>
        <dbReference type="Proteomes" id="UP000216913"/>
    </source>
</evidence>
<dbReference type="PANTHER" id="PTHR10357">
    <property type="entry name" value="ALPHA-AMYLASE FAMILY MEMBER"/>
    <property type="match status" value="1"/>
</dbReference>
<dbReference type="Gene3D" id="3.20.20.80">
    <property type="entry name" value="Glycosidases"/>
    <property type="match status" value="3"/>
</dbReference>
<dbReference type="GO" id="GO:0005992">
    <property type="term" value="P:trehalose biosynthetic process"/>
    <property type="evidence" value="ECO:0007669"/>
    <property type="project" value="TreeGrafter"/>
</dbReference>
<proteinExistence type="predicted"/>
<dbReference type="RefSeq" id="WP_094799585.1">
    <property type="nucleotide sequence ID" value="NZ_NEVP01000005.1"/>
</dbReference>
<protein>
    <submittedName>
        <fullName evidence="2">Malto-oligosyltrehalose synthase</fullName>
    </submittedName>
</protein>
<dbReference type="OrthoDB" id="9761577at2"/>
<comment type="caution">
    <text evidence="2">The sequence shown here is derived from an EMBL/GenBank/DDBJ whole genome shotgun (WGS) entry which is preliminary data.</text>
</comment>
<evidence type="ECO:0000259" key="1">
    <source>
        <dbReference type="SMART" id="SM00642"/>
    </source>
</evidence>
<dbReference type="NCBIfam" id="TIGR02401">
    <property type="entry name" value="trehalose_TreY"/>
    <property type="match status" value="1"/>
</dbReference>
<dbReference type="Pfam" id="PF00128">
    <property type="entry name" value="Alpha-amylase"/>
    <property type="match status" value="1"/>
</dbReference>